<evidence type="ECO:0000256" key="4">
    <source>
        <dbReference type="ARBA" id="ARBA00022692"/>
    </source>
</evidence>
<gene>
    <name evidence="11" type="primary">C6orf89</name>
</gene>
<evidence type="ECO:0000256" key="3">
    <source>
        <dbReference type="ARBA" id="ARBA00022490"/>
    </source>
</evidence>
<dbReference type="GO" id="GO:0005730">
    <property type="term" value="C:nucleolus"/>
    <property type="evidence" value="ECO:0007669"/>
    <property type="project" value="TreeGrafter"/>
</dbReference>
<keyword evidence="12" id="KW-1185">Reference proteome</keyword>
<keyword evidence="4 10" id="KW-0812">Transmembrane</keyword>
<reference evidence="11 12" key="1">
    <citation type="journal article" date="2019" name="Proc. Natl. Acad. Sci. U.S.A.">
        <title>Regulatory changes in pterin and carotenoid genes underlie balanced color polymorphisms in the wall lizard.</title>
        <authorList>
            <person name="Andrade P."/>
            <person name="Pinho C."/>
            <person name="Perez I de Lanuza G."/>
            <person name="Afonso S."/>
            <person name="Brejcha J."/>
            <person name="Rubin C.J."/>
            <person name="Wallerman O."/>
            <person name="Pereira P."/>
            <person name="Sabatino S.J."/>
            <person name="Bellati A."/>
            <person name="Pellitteri-Rosa D."/>
            <person name="Bosakova Z."/>
            <person name="Bunikis I."/>
            <person name="Carretero M.A."/>
            <person name="Feiner N."/>
            <person name="Marsik P."/>
            <person name="Pauperio F."/>
            <person name="Salvi D."/>
            <person name="Soler L."/>
            <person name="While G.M."/>
            <person name="Uller T."/>
            <person name="Font E."/>
            <person name="Andersson L."/>
            <person name="Carneiro M."/>
        </authorList>
    </citation>
    <scope>NUCLEOTIDE SEQUENCE</scope>
</reference>
<dbReference type="GO" id="GO:0050673">
    <property type="term" value="P:epithelial cell proliferation"/>
    <property type="evidence" value="ECO:0007669"/>
    <property type="project" value="Ensembl"/>
</dbReference>
<proteinExistence type="predicted"/>
<reference evidence="11" key="3">
    <citation type="submission" date="2025-09" db="UniProtKB">
        <authorList>
            <consortium name="Ensembl"/>
        </authorList>
    </citation>
    <scope>IDENTIFICATION</scope>
</reference>
<organism evidence="11 12">
    <name type="scientific">Podarcis muralis</name>
    <name type="common">Wall lizard</name>
    <name type="synonym">Lacerta muralis</name>
    <dbReference type="NCBI Taxonomy" id="64176"/>
    <lineage>
        <taxon>Eukaryota</taxon>
        <taxon>Metazoa</taxon>
        <taxon>Chordata</taxon>
        <taxon>Craniata</taxon>
        <taxon>Vertebrata</taxon>
        <taxon>Euteleostomi</taxon>
        <taxon>Lepidosauria</taxon>
        <taxon>Squamata</taxon>
        <taxon>Bifurcata</taxon>
        <taxon>Unidentata</taxon>
        <taxon>Episquamata</taxon>
        <taxon>Laterata</taxon>
        <taxon>Lacertibaenia</taxon>
        <taxon>Lacertidae</taxon>
        <taxon>Podarcis</taxon>
    </lineage>
</organism>
<evidence type="ECO:0000313" key="12">
    <source>
        <dbReference type="Proteomes" id="UP000472272"/>
    </source>
</evidence>
<dbReference type="GeneTree" id="ENSGT00390000014270"/>
<accession>A0A670IHG0</accession>
<dbReference type="GO" id="GO:0005886">
    <property type="term" value="C:plasma membrane"/>
    <property type="evidence" value="ECO:0007669"/>
    <property type="project" value="Ensembl"/>
</dbReference>
<evidence type="ECO:0000256" key="6">
    <source>
        <dbReference type="ARBA" id="ARBA00022989"/>
    </source>
</evidence>
<comment type="subcellular location">
    <subcellularLocation>
        <location evidence="2">Cytoplasm</location>
    </subcellularLocation>
    <subcellularLocation>
        <location evidence="1">Golgi apparatus membrane</location>
        <topology evidence="1">Single-pass type II membrane protein</topology>
    </subcellularLocation>
</comment>
<dbReference type="GO" id="GO:0030496">
    <property type="term" value="C:midbody"/>
    <property type="evidence" value="ECO:0007669"/>
    <property type="project" value="Ensembl"/>
</dbReference>
<dbReference type="AlphaFoldDB" id="A0A670IHG0"/>
<keyword evidence="6 10" id="KW-1133">Transmembrane helix</keyword>
<dbReference type="GO" id="GO:1904975">
    <property type="term" value="P:response to bleomycin"/>
    <property type="evidence" value="ECO:0007669"/>
    <property type="project" value="Ensembl"/>
</dbReference>
<dbReference type="OrthoDB" id="10036464at2759"/>
<reference evidence="11" key="2">
    <citation type="submission" date="2025-08" db="UniProtKB">
        <authorList>
            <consortium name="Ensembl"/>
        </authorList>
    </citation>
    <scope>IDENTIFICATION</scope>
</reference>
<dbReference type="Ensembl" id="ENSPMRT00000011503.1">
    <property type="protein sequence ID" value="ENSPMRP00000010782.1"/>
    <property type="gene ID" value="ENSPMRG00000007169.1"/>
</dbReference>
<dbReference type="GO" id="GO:0042060">
    <property type="term" value="P:wound healing"/>
    <property type="evidence" value="ECO:0007669"/>
    <property type="project" value="Ensembl"/>
</dbReference>
<feature type="region of interest" description="Disordered" evidence="9">
    <location>
        <begin position="16"/>
        <end position="43"/>
    </location>
</feature>
<evidence type="ECO:0000313" key="11">
    <source>
        <dbReference type="Ensembl" id="ENSPMRP00000010782.1"/>
    </source>
</evidence>
<sequence>MGGGFLNRVELEPLSGEVGRPCRRGESAAGNLRPRSRSAARKQEAPGPALLLACTGSVAPMLAALRLSSLVGATRAAVHGDFSPEDMELSASELSIYDKLSETIDLVRQTGYQCGMSEKAIEKFIRQLLEKNEPQRGPPRYPILMVLYKGLVMLGLVLLTAYFMIQPHTLSPPETTLSRTHAWGSLISHIRLLPLPITKKYMLEKCQDWWGLDCRQNVSQTANCSCSVKNLVAAADLGQLSEKLLQTQPLFIKTGQYRSYAEMKHFQSLYPGLTDFIILEESAERWSSHPGQGVHIFWQNPLNKTRILQETFPIFSSLLLPKTISLKSCFLIHNSRLQDKTYRLQSTFVVGSGQLTLNVIPSPLCREHCKTVIVELEAGDIGFANVDYWTTGFNSRGSEPTVVCDGSAS</sequence>
<dbReference type="GO" id="GO:0045787">
    <property type="term" value="P:positive regulation of cell cycle"/>
    <property type="evidence" value="ECO:0007669"/>
    <property type="project" value="Ensembl"/>
</dbReference>
<dbReference type="GO" id="GO:0000139">
    <property type="term" value="C:Golgi membrane"/>
    <property type="evidence" value="ECO:0007669"/>
    <property type="project" value="UniProtKB-SubCell"/>
</dbReference>
<dbReference type="PANTHER" id="PTHR35259">
    <property type="entry name" value="BOMBESIN RECEPTOR-ACTIVATED PROTEIN C6ORF89"/>
    <property type="match status" value="1"/>
</dbReference>
<evidence type="ECO:0000256" key="1">
    <source>
        <dbReference type="ARBA" id="ARBA00004323"/>
    </source>
</evidence>
<dbReference type="Proteomes" id="UP000472272">
    <property type="component" value="Chromosome 6"/>
</dbReference>
<keyword evidence="7" id="KW-0333">Golgi apparatus</keyword>
<dbReference type="GO" id="GO:0032963">
    <property type="term" value="P:collagen metabolic process"/>
    <property type="evidence" value="ECO:0007669"/>
    <property type="project" value="Ensembl"/>
</dbReference>
<dbReference type="OMA" id="FMAKGTE"/>
<dbReference type="GO" id="GO:0097709">
    <property type="term" value="P:connective tissue replacement"/>
    <property type="evidence" value="ECO:0007669"/>
    <property type="project" value="Ensembl"/>
</dbReference>
<evidence type="ECO:0000256" key="8">
    <source>
        <dbReference type="ARBA" id="ARBA00023136"/>
    </source>
</evidence>
<evidence type="ECO:0000256" key="5">
    <source>
        <dbReference type="ARBA" id="ARBA00022968"/>
    </source>
</evidence>
<keyword evidence="8 10" id="KW-0472">Membrane</keyword>
<dbReference type="GO" id="GO:0048144">
    <property type="term" value="P:fibroblast proliferation"/>
    <property type="evidence" value="ECO:0007669"/>
    <property type="project" value="Ensembl"/>
</dbReference>
<dbReference type="GO" id="GO:0006338">
    <property type="term" value="P:chromatin remodeling"/>
    <property type="evidence" value="ECO:0007669"/>
    <property type="project" value="Ensembl"/>
</dbReference>
<dbReference type="InterPro" id="IPR038757">
    <property type="entry name" value="BRAP"/>
</dbReference>
<evidence type="ECO:0000256" key="7">
    <source>
        <dbReference type="ARBA" id="ARBA00023034"/>
    </source>
</evidence>
<keyword evidence="3" id="KW-0963">Cytoplasm</keyword>
<evidence type="ECO:0000256" key="9">
    <source>
        <dbReference type="SAM" id="MobiDB-lite"/>
    </source>
</evidence>
<dbReference type="GO" id="GO:0006914">
    <property type="term" value="P:autophagy"/>
    <property type="evidence" value="ECO:0007669"/>
    <property type="project" value="Ensembl"/>
</dbReference>
<feature type="transmembrane region" description="Helical" evidence="10">
    <location>
        <begin position="146"/>
        <end position="165"/>
    </location>
</feature>
<dbReference type="PANTHER" id="PTHR35259:SF1">
    <property type="entry name" value="BOMBESIN RECEPTOR-ACTIVATED PROTEIN C6ORF89"/>
    <property type="match status" value="1"/>
</dbReference>
<protein>
    <submittedName>
        <fullName evidence="11">Chromosome 6 open reading frame 89</fullName>
    </submittedName>
</protein>
<evidence type="ECO:0000256" key="2">
    <source>
        <dbReference type="ARBA" id="ARBA00004496"/>
    </source>
</evidence>
<keyword evidence="5" id="KW-0735">Signal-anchor</keyword>
<name>A0A670IHG0_PODMU</name>
<evidence type="ECO:0000256" key="10">
    <source>
        <dbReference type="SAM" id="Phobius"/>
    </source>
</evidence>